<evidence type="ECO:0000313" key="2">
    <source>
        <dbReference type="Proteomes" id="UP000188541"/>
    </source>
</evidence>
<dbReference type="STRING" id="1908266.BKK55_02640"/>
<dbReference type="RefSeq" id="WP_077550455.1">
    <property type="nucleotide sequence ID" value="NZ_MLHO01000015.1"/>
</dbReference>
<organism evidence="1 2">
    <name type="scientific">Rodentibacter genomosp. 2</name>
    <dbReference type="NCBI Taxonomy" id="1908266"/>
    <lineage>
        <taxon>Bacteria</taxon>
        <taxon>Pseudomonadati</taxon>
        <taxon>Pseudomonadota</taxon>
        <taxon>Gammaproteobacteria</taxon>
        <taxon>Pasteurellales</taxon>
        <taxon>Pasteurellaceae</taxon>
        <taxon>Rodentibacter</taxon>
    </lineage>
</organism>
<evidence type="ECO:0000313" key="1">
    <source>
        <dbReference type="EMBL" id="OOF58287.1"/>
    </source>
</evidence>
<reference evidence="1 2" key="1">
    <citation type="submission" date="2016-10" db="EMBL/GenBank/DDBJ databases">
        <title>Rodentibacter gen. nov. and new species.</title>
        <authorList>
            <person name="Christensen H."/>
        </authorList>
    </citation>
    <scope>NUCLEOTIDE SEQUENCE [LARGE SCALE GENOMIC DNA]</scope>
    <source>
        <strain evidence="1 2">1996246016</strain>
    </source>
</reference>
<dbReference type="EMBL" id="MLHO01000015">
    <property type="protein sequence ID" value="OOF58287.1"/>
    <property type="molecule type" value="Genomic_DNA"/>
</dbReference>
<name>A0A1V3JPE6_9PAST</name>
<proteinExistence type="predicted"/>
<dbReference type="OrthoDB" id="5685660at2"/>
<comment type="caution">
    <text evidence="1">The sequence shown here is derived from an EMBL/GenBank/DDBJ whole genome shotgun (WGS) entry which is preliminary data.</text>
</comment>
<gene>
    <name evidence="1" type="ORF">BKK55_02640</name>
</gene>
<keyword evidence="2" id="KW-1185">Reference proteome</keyword>
<accession>A0A1V3JPE6</accession>
<dbReference type="Proteomes" id="UP000188541">
    <property type="component" value="Unassembled WGS sequence"/>
</dbReference>
<sequence length="190" mass="22260">MLSEKEIEALKKGAYGINRQGQRVRIVSTNHKPPYSILCLVEVNGHDEYQPLRSNFTLYENEDSGLDIVGLWEEPFNLEHALAGEPLINVETKEKCYLLSKSKFAKVDVYYVEEQASIQCWNETDLNVNYVMWKEPEPTKSEYKELPKPTSIHINKTDEYQVKLRFGSDEDYNIWAKHIRKHADKLFYKV</sequence>
<dbReference type="AlphaFoldDB" id="A0A1V3JPE6"/>
<protein>
    <submittedName>
        <fullName evidence="1">Uncharacterized protein</fullName>
    </submittedName>
</protein>